<accession>A0ACD3QSS2</accession>
<organism evidence="1 2">
    <name type="scientific">Larimichthys crocea</name>
    <name type="common">Large yellow croaker</name>
    <name type="synonym">Pseudosciaena crocea</name>
    <dbReference type="NCBI Taxonomy" id="215358"/>
    <lineage>
        <taxon>Eukaryota</taxon>
        <taxon>Metazoa</taxon>
        <taxon>Chordata</taxon>
        <taxon>Craniata</taxon>
        <taxon>Vertebrata</taxon>
        <taxon>Euteleostomi</taxon>
        <taxon>Actinopterygii</taxon>
        <taxon>Neopterygii</taxon>
        <taxon>Teleostei</taxon>
        <taxon>Neoteleostei</taxon>
        <taxon>Acanthomorphata</taxon>
        <taxon>Eupercaria</taxon>
        <taxon>Sciaenidae</taxon>
        <taxon>Larimichthys</taxon>
    </lineage>
</organism>
<reference evidence="1" key="1">
    <citation type="submission" date="2018-11" db="EMBL/GenBank/DDBJ databases">
        <title>The sequence and de novo assembly of Larimichthys crocea genome using PacBio and Hi-C technologies.</title>
        <authorList>
            <person name="Xu P."/>
            <person name="Chen B."/>
            <person name="Zhou Z."/>
            <person name="Ke Q."/>
            <person name="Wu Y."/>
            <person name="Bai H."/>
            <person name="Pu F."/>
        </authorList>
    </citation>
    <scope>NUCLEOTIDE SEQUENCE</scope>
    <source>
        <tissue evidence="1">Muscle</tissue>
    </source>
</reference>
<proteinExistence type="predicted"/>
<comment type="caution">
    <text evidence="1">The sequence shown here is derived from an EMBL/GenBank/DDBJ whole genome shotgun (WGS) entry which is preliminary data.</text>
</comment>
<protein>
    <submittedName>
        <fullName evidence="1">Uncharacterized protein</fullName>
    </submittedName>
</protein>
<sequence>MERYQAEVELLDRGNSTYLVRHRSKECTEYAISIKFNDRVKHIKILTKDGCFYIAESRLFKTVLELVEYYKQYSLKEGFSSLDTTLQVPYRENSNGNMPRAITKAGSGGNATSSEQIVKSKVINESDSEYWWFICYNSPVQIKLVKLLCVTEKKQQMHRVPSPQRTVEERLSLHRRIMQTQHLLGY</sequence>
<evidence type="ECO:0000313" key="1">
    <source>
        <dbReference type="EMBL" id="TMS09529.1"/>
    </source>
</evidence>
<evidence type="ECO:0000313" key="2">
    <source>
        <dbReference type="Proteomes" id="UP000793456"/>
    </source>
</evidence>
<name>A0ACD3QSS2_LARCR</name>
<gene>
    <name evidence="1" type="ORF">E3U43_002188</name>
</gene>
<keyword evidence="2" id="KW-1185">Reference proteome</keyword>
<dbReference type="EMBL" id="CM011688">
    <property type="protein sequence ID" value="TMS09529.1"/>
    <property type="molecule type" value="Genomic_DNA"/>
</dbReference>
<dbReference type="Proteomes" id="UP000793456">
    <property type="component" value="Chromosome XV"/>
</dbReference>